<dbReference type="FunFam" id="1.20.140.10:FF:000001">
    <property type="entry name" value="Acyl-CoA dehydrogenase"/>
    <property type="match status" value="1"/>
</dbReference>
<feature type="domain" description="Acyl-CoA oxidase/dehydrogenase middle" evidence="8">
    <location>
        <begin position="122"/>
        <end position="221"/>
    </location>
</feature>
<dbReference type="Gene3D" id="1.20.140.10">
    <property type="entry name" value="Butyryl-CoA Dehydrogenase, subunit A, domain 3"/>
    <property type="match status" value="1"/>
</dbReference>
<dbReference type="PANTHER" id="PTHR43884">
    <property type="entry name" value="ACYL-COA DEHYDROGENASE"/>
    <property type="match status" value="1"/>
</dbReference>
<name>A0A2V1P1S4_9RHOB</name>
<evidence type="ECO:0000259" key="8">
    <source>
        <dbReference type="Pfam" id="PF02770"/>
    </source>
</evidence>
<organism evidence="10 11">
    <name type="scientific">Salibaculum griseiflavum</name>
    <dbReference type="NCBI Taxonomy" id="1914409"/>
    <lineage>
        <taxon>Bacteria</taxon>
        <taxon>Pseudomonadati</taxon>
        <taxon>Pseudomonadota</taxon>
        <taxon>Alphaproteobacteria</taxon>
        <taxon>Rhodobacterales</taxon>
        <taxon>Roseobacteraceae</taxon>
        <taxon>Salibaculum</taxon>
    </lineage>
</organism>
<dbReference type="SUPFAM" id="SSF47203">
    <property type="entry name" value="Acyl-CoA dehydrogenase C-terminal domain-like"/>
    <property type="match status" value="1"/>
</dbReference>
<dbReference type="Pfam" id="PF02771">
    <property type="entry name" value="Acyl-CoA_dh_N"/>
    <property type="match status" value="1"/>
</dbReference>
<feature type="domain" description="Acyl-CoA dehydrogenase/oxidase N-terminal" evidence="9">
    <location>
        <begin position="7"/>
        <end position="118"/>
    </location>
</feature>
<dbReference type="PROSITE" id="PS00072">
    <property type="entry name" value="ACYL_COA_DH_1"/>
    <property type="match status" value="1"/>
</dbReference>
<sequence>MTTYGLTDEQQMIADTVRNFVEKEIYPHEELVERTGEVPGEIADEIKRKTLDLGFYACNFPESVGCAGLNHLEFALVERELGRGSMALTHFFGRPQNILMACEGEQVDRYLMPAVRGERMDALAMTEPGAGSDVRGMKCSAVRDGGDWVVNGTKHFISGADHADFIIVFIATGEDQTPKGPKKRITAFLVDRGTPGFTIRDGYRSVSHRGYKNMILDFDDCRLPDAQVLGEVDGGFEVMNTWLYATRITVATMSVGRARRVFDYALNYAAEREQFGQKIGRFQGVSFQLADMITEIDASDLLTLAAADRLDRGLPANREIASAKLFASEMLARVTDAAIQIHGGMGLMDDYPLERFWRDARVERIWDGTSEIQRHIISRDLLRALGA</sequence>
<comment type="cofactor">
    <cofactor evidence="1 6">
        <name>FAD</name>
        <dbReference type="ChEBI" id="CHEBI:57692"/>
    </cofactor>
</comment>
<accession>A0A2V1P1S4</accession>
<dbReference type="Proteomes" id="UP000245293">
    <property type="component" value="Unassembled WGS sequence"/>
</dbReference>
<dbReference type="PANTHER" id="PTHR43884:SF40">
    <property type="entry name" value="ACYL-COA DEHYDROGENASE"/>
    <property type="match status" value="1"/>
</dbReference>
<comment type="similarity">
    <text evidence="2 6">Belongs to the acyl-CoA dehydrogenase family.</text>
</comment>
<reference evidence="11" key="1">
    <citation type="submission" date="2018-05" db="EMBL/GenBank/DDBJ databases">
        <authorList>
            <person name="Du Z."/>
            <person name="Wang X."/>
        </authorList>
    </citation>
    <scope>NUCLEOTIDE SEQUENCE [LARGE SCALE GENOMIC DNA]</scope>
    <source>
        <strain evidence="11">WDS4C29</strain>
    </source>
</reference>
<dbReference type="Pfam" id="PF02770">
    <property type="entry name" value="Acyl-CoA_dh_M"/>
    <property type="match status" value="1"/>
</dbReference>
<dbReference type="InterPro" id="IPR006091">
    <property type="entry name" value="Acyl-CoA_Oxase/DH_mid-dom"/>
</dbReference>
<comment type="caution">
    <text evidence="10">The sequence shown here is derived from an EMBL/GenBank/DDBJ whole genome shotgun (WGS) entry which is preliminary data.</text>
</comment>
<evidence type="ECO:0000256" key="4">
    <source>
        <dbReference type="ARBA" id="ARBA00022827"/>
    </source>
</evidence>
<dbReference type="EMBL" id="QETF01000013">
    <property type="protein sequence ID" value="PWG16481.1"/>
    <property type="molecule type" value="Genomic_DNA"/>
</dbReference>
<dbReference type="RefSeq" id="WP_109389248.1">
    <property type="nucleotide sequence ID" value="NZ_QETF01000013.1"/>
</dbReference>
<dbReference type="InterPro" id="IPR036250">
    <property type="entry name" value="AcylCo_DH-like_C"/>
</dbReference>
<keyword evidence="3 6" id="KW-0285">Flavoprotein</keyword>
<evidence type="ECO:0000259" key="9">
    <source>
        <dbReference type="Pfam" id="PF02771"/>
    </source>
</evidence>
<keyword evidence="4 6" id="KW-0274">FAD</keyword>
<dbReference type="AlphaFoldDB" id="A0A2V1P1S4"/>
<evidence type="ECO:0000259" key="7">
    <source>
        <dbReference type="Pfam" id="PF00441"/>
    </source>
</evidence>
<dbReference type="InterPro" id="IPR046373">
    <property type="entry name" value="Acyl-CoA_Oxase/DH_mid-dom_sf"/>
</dbReference>
<evidence type="ECO:0000256" key="1">
    <source>
        <dbReference type="ARBA" id="ARBA00001974"/>
    </source>
</evidence>
<dbReference type="FunFam" id="2.40.110.10:FF:000002">
    <property type="entry name" value="Acyl-CoA dehydrogenase fadE12"/>
    <property type="match status" value="1"/>
</dbReference>
<evidence type="ECO:0000313" key="11">
    <source>
        <dbReference type="Proteomes" id="UP000245293"/>
    </source>
</evidence>
<gene>
    <name evidence="10" type="ORF">DFK10_11740</name>
</gene>
<proteinExistence type="inferred from homology"/>
<dbReference type="InterPro" id="IPR009075">
    <property type="entry name" value="AcylCo_DH/oxidase_C"/>
</dbReference>
<evidence type="ECO:0000256" key="5">
    <source>
        <dbReference type="ARBA" id="ARBA00023002"/>
    </source>
</evidence>
<dbReference type="InterPro" id="IPR006089">
    <property type="entry name" value="Acyl-CoA_DH_CS"/>
</dbReference>
<feature type="domain" description="Acyl-CoA dehydrogenase/oxidase C-terminal" evidence="7">
    <location>
        <begin position="234"/>
        <end position="381"/>
    </location>
</feature>
<dbReference type="Pfam" id="PF00441">
    <property type="entry name" value="Acyl-CoA_dh_1"/>
    <property type="match status" value="1"/>
</dbReference>
<dbReference type="GO" id="GO:0003995">
    <property type="term" value="F:acyl-CoA dehydrogenase activity"/>
    <property type="evidence" value="ECO:0007669"/>
    <property type="project" value="InterPro"/>
</dbReference>
<evidence type="ECO:0000256" key="3">
    <source>
        <dbReference type="ARBA" id="ARBA00022630"/>
    </source>
</evidence>
<dbReference type="Gene3D" id="1.10.540.10">
    <property type="entry name" value="Acyl-CoA dehydrogenase/oxidase, N-terminal domain"/>
    <property type="match status" value="1"/>
</dbReference>
<dbReference type="Gene3D" id="2.40.110.10">
    <property type="entry name" value="Butyryl-CoA Dehydrogenase, subunit A, domain 2"/>
    <property type="match status" value="1"/>
</dbReference>
<protein>
    <submittedName>
        <fullName evidence="10">Acyl-CoA dehydrogenase</fullName>
    </submittedName>
</protein>
<evidence type="ECO:0000256" key="6">
    <source>
        <dbReference type="RuleBase" id="RU362125"/>
    </source>
</evidence>
<dbReference type="SUPFAM" id="SSF56645">
    <property type="entry name" value="Acyl-CoA dehydrogenase NM domain-like"/>
    <property type="match status" value="1"/>
</dbReference>
<dbReference type="GO" id="GO:0050660">
    <property type="term" value="F:flavin adenine dinucleotide binding"/>
    <property type="evidence" value="ECO:0007669"/>
    <property type="project" value="InterPro"/>
</dbReference>
<keyword evidence="11" id="KW-1185">Reference proteome</keyword>
<dbReference type="InterPro" id="IPR009100">
    <property type="entry name" value="AcylCoA_DH/oxidase_NM_dom_sf"/>
</dbReference>
<dbReference type="PROSITE" id="PS00073">
    <property type="entry name" value="ACYL_COA_DH_2"/>
    <property type="match status" value="1"/>
</dbReference>
<keyword evidence="5 6" id="KW-0560">Oxidoreductase</keyword>
<evidence type="ECO:0000313" key="10">
    <source>
        <dbReference type="EMBL" id="PWG16481.1"/>
    </source>
</evidence>
<dbReference type="InterPro" id="IPR037069">
    <property type="entry name" value="AcylCoA_DH/ox_N_sf"/>
</dbReference>
<dbReference type="InterPro" id="IPR013786">
    <property type="entry name" value="AcylCoA_DH/ox_N"/>
</dbReference>
<dbReference type="OrthoDB" id="9775090at2"/>
<evidence type="ECO:0000256" key="2">
    <source>
        <dbReference type="ARBA" id="ARBA00009347"/>
    </source>
</evidence>